<protein>
    <submittedName>
        <fullName evidence="1">Uncharacterized protein</fullName>
    </submittedName>
</protein>
<sequence>MLKVFCFPFWKICNLERTHLFNPLVYLH</sequence>
<organism evidence="1">
    <name type="scientific">Rhizophora mucronata</name>
    <name type="common">Asiatic mangrove</name>
    <dbReference type="NCBI Taxonomy" id="61149"/>
    <lineage>
        <taxon>Eukaryota</taxon>
        <taxon>Viridiplantae</taxon>
        <taxon>Streptophyta</taxon>
        <taxon>Embryophyta</taxon>
        <taxon>Tracheophyta</taxon>
        <taxon>Spermatophyta</taxon>
        <taxon>Magnoliopsida</taxon>
        <taxon>eudicotyledons</taxon>
        <taxon>Gunneridae</taxon>
        <taxon>Pentapetalae</taxon>
        <taxon>rosids</taxon>
        <taxon>fabids</taxon>
        <taxon>Malpighiales</taxon>
        <taxon>Rhizophoraceae</taxon>
        <taxon>Rhizophora</taxon>
    </lineage>
</organism>
<proteinExistence type="predicted"/>
<accession>A0A2P2NRF6</accession>
<dbReference type="EMBL" id="GGEC01064614">
    <property type="protein sequence ID" value="MBX45098.1"/>
    <property type="molecule type" value="Transcribed_RNA"/>
</dbReference>
<dbReference type="AlphaFoldDB" id="A0A2P2NRF6"/>
<name>A0A2P2NRF6_RHIMU</name>
<reference evidence="1" key="1">
    <citation type="submission" date="2018-02" db="EMBL/GenBank/DDBJ databases">
        <title>Rhizophora mucronata_Transcriptome.</title>
        <authorList>
            <person name="Meera S.P."/>
            <person name="Sreeshan A."/>
            <person name="Augustine A."/>
        </authorList>
    </citation>
    <scope>NUCLEOTIDE SEQUENCE</scope>
    <source>
        <tissue evidence="1">Leaf</tissue>
    </source>
</reference>
<evidence type="ECO:0000313" key="1">
    <source>
        <dbReference type="EMBL" id="MBX45098.1"/>
    </source>
</evidence>